<dbReference type="GO" id="GO:0005524">
    <property type="term" value="F:ATP binding"/>
    <property type="evidence" value="ECO:0007669"/>
    <property type="project" value="UniProtKB-KW"/>
</dbReference>
<dbReference type="Proteomes" id="UP001409291">
    <property type="component" value="Unassembled WGS sequence"/>
</dbReference>
<dbReference type="InterPro" id="IPR005467">
    <property type="entry name" value="His_kinase_dom"/>
</dbReference>
<dbReference type="RefSeq" id="WP_346580783.1">
    <property type="nucleotide sequence ID" value="NZ_JBDJLH010000003.1"/>
</dbReference>
<keyword evidence="4" id="KW-0808">Transferase</keyword>
<dbReference type="SMART" id="SM00387">
    <property type="entry name" value="HATPase_c"/>
    <property type="match status" value="1"/>
</dbReference>
<dbReference type="CDD" id="cd00082">
    <property type="entry name" value="HisKA"/>
    <property type="match status" value="1"/>
</dbReference>
<dbReference type="PROSITE" id="PS50109">
    <property type="entry name" value="HIS_KIN"/>
    <property type="match status" value="1"/>
</dbReference>
<dbReference type="PANTHER" id="PTHR45453:SF1">
    <property type="entry name" value="PHOSPHATE REGULON SENSOR PROTEIN PHOR"/>
    <property type="match status" value="1"/>
</dbReference>
<keyword evidence="5" id="KW-0418">Kinase</keyword>
<dbReference type="PANTHER" id="PTHR45453">
    <property type="entry name" value="PHOSPHATE REGULON SENSOR PROTEIN PHOR"/>
    <property type="match status" value="1"/>
</dbReference>
<dbReference type="EMBL" id="JBDJNQ010000002">
    <property type="protein sequence ID" value="MEN5376564.1"/>
    <property type="molecule type" value="Genomic_DNA"/>
</dbReference>
<sequence>MMIADDSFLLSILNDSPQATAIYNSGELHIAYANQGMLDIWCADQSIIGKTLCECFPNFVEEGFSSILKNVWKTGITFRTTAEPANIVVGSRKTKRYFDFEYKAILDQDRKCFAILHTASDVTESKLAHIRMKRQTDELSLSYKLDRLASTLSHDLKNPLSVLKLGNDFLSKNEDLCPSMAKQWYKNFTNSIQNIEAIINQTLQLNKVRGAKNSSEIIAMDKKISEWINEVKLSFSEQQIEYRLGHLYPLNADSSAVYQIFANLIGNAVKYSTGTGAYLSIHSEEIEQGIVYVFEDNGIGIPEDDLTKILLLQIRGSNSSHIAGTGIGLSLVKDLMEFMDGNINISSALGIGTVVRLFFPQSVEDC</sequence>
<evidence type="ECO:0000256" key="4">
    <source>
        <dbReference type="ARBA" id="ARBA00022679"/>
    </source>
</evidence>
<organism evidence="8 9">
    <name type="scientific">Sphingobacterium kitahiroshimense</name>
    <dbReference type="NCBI Taxonomy" id="470446"/>
    <lineage>
        <taxon>Bacteria</taxon>
        <taxon>Pseudomonadati</taxon>
        <taxon>Bacteroidota</taxon>
        <taxon>Sphingobacteriia</taxon>
        <taxon>Sphingobacteriales</taxon>
        <taxon>Sphingobacteriaceae</taxon>
        <taxon>Sphingobacterium</taxon>
    </lineage>
</organism>
<dbReference type="InterPro" id="IPR050351">
    <property type="entry name" value="BphY/WalK/GraS-like"/>
</dbReference>
<dbReference type="SUPFAM" id="SSF47384">
    <property type="entry name" value="Homodimeric domain of signal transducing histidine kinase"/>
    <property type="match status" value="1"/>
</dbReference>
<dbReference type="InterPro" id="IPR004358">
    <property type="entry name" value="Sig_transdc_His_kin-like_C"/>
</dbReference>
<dbReference type="SMART" id="SM00388">
    <property type="entry name" value="HisKA"/>
    <property type="match status" value="1"/>
</dbReference>
<dbReference type="InterPro" id="IPR003594">
    <property type="entry name" value="HATPase_dom"/>
</dbReference>
<dbReference type="SUPFAM" id="SSF55874">
    <property type="entry name" value="ATPase domain of HSP90 chaperone/DNA topoisomerase II/histidine kinase"/>
    <property type="match status" value="1"/>
</dbReference>
<keyword evidence="3" id="KW-0597">Phosphoprotein</keyword>
<dbReference type="Pfam" id="PF08448">
    <property type="entry name" value="PAS_4"/>
    <property type="match status" value="1"/>
</dbReference>
<keyword evidence="6" id="KW-0902">Two-component regulatory system</keyword>
<reference evidence="8 9" key="1">
    <citation type="submission" date="2024-04" db="EMBL/GenBank/DDBJ databases">
        <title>WGS of bacteria from Torrens River.</title>
        <authorList>
            <person name="Wyrsch E.R."/>
            <person name="Drigo B."/>
        </authorList>
    </citation>
    <scope>NUCLEOTIDE SEQUENCE [LARGE SCALE GENOMIC DNA]</scope>
    <source>
        <strain evidence="8 9">TWI391</strain>
    </source>
</reference>
<evidence type="ECO:0000256" key="6">
    <source>
        <dbReference type="ARBA" id="ARBA00023012"/>
    </source>
</evidence>
<dbReference type="InterPro" id="IPR013656">
    <property type="entry name" value="PAS_4"/>
</dbReference>
<dbReference type="Pfam" id="PF02518">
    <property type="entry name" value="HATPase_c"/>
    <property type="match status" value="1"/>
</dbReference>
<dbReference type="EC" id="2.7.13.3" evidence="2"/>
<evidence type="ECO:0000256" key="1">
    <source>
        <dbReference type="ARBA" id="ARBA00000085"/>
    </source>
</evidence>
<dbReference type="PRINTS" id="PR00344">
    <property type="entry name" value="BCTRLSENSOR"/>
</dbReference>
<evidence type="ECO:0000313" key="8">
    <source>
        <dbReference type="EMBL" id="MEN5376564.1"/>
    </source>
</evidence>
<name>A0ABV0BPZ1_9SPHI</name>
<evidence type="ECO:0000256" key="5">
    <source>
        <dbReference type="ARBA" id="ARBA00022777"/>
    </source>
</evidence>
<evidence type="ECO:0000256" key="3">
    <source>
        <dbReference type="ARBA" id="ARBA00022553"/>
    </source>
</evidence>
<gene>
    <name evidence="8" type="ORF">ABE541_04740</name>
</gene>
<dbReference type="Gene3D" id="1.10.287.130">
    <property type="match status" value="1"/>
</dbReference>
<protein>
    <recommendedName>
        <fullName evidence="2">histidine kinase</fullName>
        <ecNumber evidence="2">2.7.13.3</ecNumber>
    </recommendedName>
</protein>
<dbReference type="Gene3D" id="3.30.565.10">
    <property type="entry name" value="Histidine kinase-like ATPase, C-terminal domain"/>
    <property type="match status" value="1"/>
</dbReference>
<dbReference type="Pfam" id="PF00512">
    <property type="entry name" value="HisKA"/>
    <property type="match status" value="1"/>
</dbReference>
<dbReference type="CDD" id="cd00075">
    <property type="entry name" value="HATPase"/>
    <property type="match status" value="1"/>
</dbReference>
<dbReference type="Gene3D" id="3.30.450.20">
    <property type="entry name" value="PAS domain"/>
    <property type="match status" value="1"/>
</dbReference>
<comment type="caution">
    <text evidence="8">The sequence shown here is derived from an EMBL/GenBank/DDBJ whole genome shotgun (WGS) entry which is preliminary data.</text>
</comment>
<feature type="domain" description="Histidine kinase" evidence="7">
    <location>
        <begin position="151"/>
        <end position="363"/>
    </location>
</feature>
<dbReference type="InterPro" id="IPR036890">
    <property type="entry name" value="HATPase_C_sf"/>
</dbReference>
<evidence type="ECO:0000259" key="7">
    <source>
        <dbReference type="PROSITE" id="PS50109"/>
    </source>
</evidence>
<dbReference type="InterPro" id="IPR003661">
    <property type="entry name" value="HisK_dim/P_dom"/>
</dbReference>
<keyword evidence="8" id="KW-0547">Nucleotide-binding</keyword>
<evidence type="ECO:0000256" key="2">
    <source>
        <dbReference type="ARBA" id="ARBA00012438"/>
    </source>
</evidence>
<keyword evidence="8" id="KW-0067">ATP-binding</keyword>
<evidence type="ECO:0000313" key="9">
    <source>
        <dbReference type="Proteomes" id="UP001409291"/>
    </source>
</evidence>
<proteinExistence type="predicted"/>
<dbReference type="InterPro" id="IPR035965">
    <property type="entry name" value="PAS-like_dom_sf"/>
</dbReference>
<comment type="catalytic activity">
    <reaction evidence="1">
        <text>ATP + protein L-histidine = ADP + protein N-phospho-L-histidine.</text>
        <dbReference type="EC" id="2.7.13.3"/>
    </reaction>
</comment>
<keyword evidence="9" id="KW-1185">Reference proteome</keyword>
<dbReference type="SUPFAM" id="SSF55785">
    <property type="entry name" value="PYP-like sensor domain (PAS domain)"/>
    <property type="match status" value="1"/>
</dbReference>
<dbReference type="InterPro" id="IPR036097">
    <property type="entry name" value="HisK_dim/P_sf"/>
</dbReference>
<accession>A0ABV0BPZ1</accession>